<reference evidence="3 4" key="1">
    <citation type="journal article" date="2014" name="Int. J. Syst. Evol. Microbiol.">
        <title>Description of Galbitalea soli gen. nov., sp. nov., and Frondihabitans sucicola sp. nov.</title>
        <authorList>
            <person name="Kim S.J."/>
            <person name="Lim J.M."/>
            <person name="Ahn J.H."/>
            <person name="Weon H.Y."/>
            <person name="Hamada M."/>
            <person name="Suzuki K."/>
            <person name="Ahn T.Y."/>
            <person name="Kwon S.W."/>
        </authorList>
    </citation>
    <scope>NUCLEOTIDE SEQUENCE [LARGE SCALE GENOMIC DNA]</scope>
    <source>
        <strain evidence="3 4">NBRC 108727</strain>
    </source>
</reference>
<keyword evidence="4" id="KW-1185">Reference proteome</keyword>
<evidence type="ECO:0000313" key="4">
    <source>
        <dbReference type="Proteomes" id="UP000479756"/>
    </source>
</evidence>
<dbReference type="Gene3D" id="1.10.1470.10">
    <property type="entry name" value="YjbJ"/>
    <property type="match status" value="1"/>
</dbReference>
<evidence type="ECO:0000259" key="2">
    <source>
        <dbReference type="Pfam" id="PF05532"/>
    </source>
</evidence>
<gene>
    <name evidence="3" type="ORF">G3T37_09660</name>
</gene>
<evidence type="ECO:0000256" key="1">
    <source>
        <dbReference type="ARBA" id="ARBA00009129"/>
    </source>
</evidence>
<organism evidence="3 4">
    <name type="scientific">Galbitalea soli</name>
    <dbReference type="NCBI Taxonomy" id="1268042"/>
    <lineage>
        <taxon>Bacteria</taxon>
        <taxon>Bacillati</taxon>
        <taxon>Actinomycetota</taxon>
        <taxon>Actinomycetes</taxon>
        <taxon>Micrococcales</taxon>
        <taxon>Microbacteriaceae</taxon>
        <taxon>Galbitalea</taxon>
    </lineage>
</organism>
<dbReference type="AlphaFoldDB" id="A0A7C9TRW6"/>
<dbReference type="Proteomes" id="UP000479756">
    <property type="component" value="Unassembled WGS sequence"/>
</dbReference>
<sequence>MSENEAKNAAQKLVGAGKEAVGKVTGNDRLVAEGKADQAKASVKQAGEDIKDVFTRDEK</sequence>
<accession>A0A7C9TRW6</accession>
<proteinExistence type="inferred from homology"/>
<comment type="similarity">
    <text evidence="1">Belongs to the UPF0337 (CsbD) family.</text>
</comment>
<protein>
    <submittedName>
        <fullName evidence="3">CsbD family protein</fullName>
    </submittedName>
</protein>
<dbReference type="RefSeq" id="WP_163473445.1">
    <property type="nucleotide sequence ID" value="NZ_JAAGWZ010000002.1"/>
</dbReference>
<dbReference type="EMBL" id="JAAGWZ010000002">
    <property type="protein sequence ID" value="NEM91624.1"/>
    <property type="molecule type" value="Genomic_DNA"/>
</dbReference>
<dbReference type="SUPFAM" id="SSF69047">
    <property type="entry name" value="Hypothetical protein YjbJ"/>
    <property type="match status" value="1"/>
</dbReference>
<dbReference type="InterPro" id="IPR036629">
    <property type="entry name" value="YjbJ_sf"/>
</dbReference>
<comment type="caution">
    <text evidence="3">The sequence shown here is derived from an EMBL/GenBank/DDBJ whole genome shotgun (WGS) entry which is preliminary data.</text>
</comment>
<name>A0A7C9TRW6_9MICO</name>
<dbReference type="Pfam" id="PF05532">
    <property type="entry name" value="CsbD"/>
    <property type="match status" value="1"/>
</dbReference>
<evidence type="ECO:0000313" key="3">
    <source>
        <dbReference type="EMBL" id="NEM91624.1"/>
    </source>
</evidence>
<feature type="domain" description="CsbD-like" evidence="2">
    <location>
        <begin position="4"/>
        <end position="54"/>
    </location>
</feature>
<dbReference type="InterPro" id="IPR008462">
    <property type="entry name" value="CsbD"/>
</dbReference>